<keyword evidence="8" id="KW-0028">Amino-acid biosynthesis</keyword>
<proteinExistence type="inferred from homology"/>
<evidence type="ECO:0000313" key="11">
    <source>
        <dbReference type="Proteomes" id="UP001387447"/>
    </source>
</evidence>
<evidence type="ECO:0000256" key="3">
    <source>
        <dbReference type="ARBA" id="ARBA00005539"/>
    </source>
</evidence>
<dbReference type="EMBL" id="JBBWYZ010000021">
    <property type="protein sequence ID" value="MEK9514274.1"/>
    <property type="molecule type" value="Genomic_DNA"/>
</dbReference>
<comment type="function">
    <text evidence="7 8">Required for the first step of histidine biosynthesis. May allow the feedback regulation of ATP phosphoribosyltransferase activity by histidine.</text>
</comment>
<dbReference type="HAMAP" id="MF_00125">
    <property type="entry name" value="HisZ"/>
    <property type="match status" value="1"/>
</dbReference>
<protein>
    <recommendedName>
        <fullName evidence="5 8">ATP phosphoribosyltransferase regulatory subunit</fullName>
    </recommendedName>
</protein>
<dbReference type="Proteomes" id="UP001387447">
    <property type="component" value="Unassembled WGS sequence"/>
</dbReference>
<evidence type="ECO:0000256" key="6">
    <source>
        <dbReference type="ARBA" id="ARBA00022490"/>
    </source>
</evidence>
<dbReference type="InterPro" id="IPR045864">
    <property type="entry name" value="aa-tRNA-synth_II/BPL/LPL"/>
</dbReference>
<keyword evidence="10" id="KW-0328">Glycosyltransferase</keyword>
<dbReference type="CDD" id="cd00773">
    <property type="entry name" value="HisRS-like_core"/>
    <property type="match status" value="1"/>
</dbReference>
<dbReference type="NCBIfam" id="NF008940">
    <property type="entry name" value="PRK12292.2-3"/>
    <property type="match status" value="1"/>
</dbReference>
<comment type="miscellaneous">
    <text evidence="8">This function is generally fulfilled by the C-terminal part of HisG, which is missing in some bacteria such as this one.</text>
</comment>
<dbReference type="Pfam" id="PF13393">
    <property type="entry name" value="tRNA-synt_His"/>
    <property type="match status" value="1"/>
</dbReference>
<organism evidence="10 11">
    <name type="scientific">Limnospira fusiformis PMC 851.14</name>
    <dbReference type="NCBI Taxonomy" id="2219512"/>
    <lineage>
        <taxon>Bacteria</taxon>
        <taxon>Bacillati</taxon>
        <taxon>Cyanobacteriota</taxon>
        <taxon>Cyanophyceae</taxon>
        <taxon>Oscillatoriophycideae</taxon>
        <taxon>Oscillatoriales</taxon>
        <taxon>Sirenicapillariaceae</taxon>
        <taxon>Limnospira</taxon>
    </lineage>
</organism>
<dbReference type="NCBIfam" id="TIGR00443">
    <property type="entry name" value="hisZ_biosyn_reg"/>
    <property type="match status" value="1"/>
</dbReference>
<keyword evidence="11" id="KW-1185">Reference proteome</keyword>
<name>A0ABU9EQN1_LIMFS</name>
<evidence type="ECO:0000256" key="5">
    <source>
        <dbReference type="ARBA" id="ARBA00020397"/>
    </source>
</evidence>
<dbReference type="InterPro" id="IPR006195">
    <property type="entry name" value="aa-tRNA-synth_II"/>
</dbReference>
<comment type="similarity">
    <text evidence="3 8">Belongs to the class-II aminoacyl-tRNA synthetase family. HisZ subfamily.</text>
</comment>
<dbReference type="InterPro" id="IPR041715">
    <property type="entry name" value="HisRS-like_core"/>
</dbReference>
<dbReference type="InterPro" id="IPR004517">
    <property type="entry name" value="HisZ"/>
</dbReference>
<dbReference type="SUPFAM" id="SSF55681">
    <property type="entry name" value="Class II aaRS and biotin synthetases"/>
    <property type="match status" value="1"/>
</dbReference>
<keyword evidence="6 8" id="KW-0963">Cytoplasm</keyword>
<comment type="subcellular location">
    <subcellularLocation>
        <location evidence="1 8">Cytoplasm</location>
    </subcellularLocation>
</comment>
<keyword evidence="10" id="KW-0808">Transferase</keyword>
<dbReference type="RefSeq" id="WP_315663244.1">
    <property type="nucleotide sequence ID" value="NZ_JBBWYZ010000021.1"/>
</dbReference>
<dbReference type="PANTHER" id="PTHR43707">
    <property type="entry name" value="HISTIDYL-TRNA SYNTHETASE"/>
    <property type="match status" value="1"/>
</dbReference>
<feature type="domain" description="Aminoacyl-transfer RNA synthetases class-II family profile" evidence="9">
    <location>
        <begin position="23"/>
        <end position="340"/>
    </location>
</feature>
<dbReference type="PIRSF" id="PIRSF001549">
    <property type="entry name" value="His-tRNA_synth"/>
    <property type="match status" value="1"/>
</dbReference>
<comment type="subunit">
    <text evidence="4 8">Heteromultimer composed of HisG and HisZ subunits.</text>
</comment>
<evidence type="ECO:0000313" key="10">
    <source>
        <dbReference type="EMBL" id="MEK9514274.1"/>
    </source>
</evidence>
<dbReference type="Gene3D" id="3.30.930.10">
    <property type="entry name" value="Bira Bifunctional Protein, Domain 2"/>
    <property type="match status" value="1"/>
</dbReference>
<sequence length="411" mass="45771">MIHQPPPGARDLLPLDVAQKIWIERRLQQVFHGWGYHRIITSTLERLDTLMAGGAVQRSTVIQLQDTENEGLGLRPELTASIARAAVSRMAGNDHWPQRLYYNANIFRKGGETGHGTQLEFYQAGVELLGADGVRADSEVLLLLWDCLRSLNLQNPQFILGEAGLTRSLLSPFPPPLRDQVRQAIANLDRITLETLSMSPELRQRALFLFDLRGRPEDVLAKVSQLDLDHSQRSALNNLKSLIDGLNQYQKLRPDTLSPMSITLDLSLIQTFDYYTGIVFIVVSDSHSGSRVLGRGGRYDQLLGLYHPQGETKPSIGFSLTIEELHQVLLDMGELPSDIPSGDCLVVPKTPQAEAAAFAYAQDLRQSPDAQVQMELSISDDLLALRESARRRGITQIAWVDEQGNPTLEVL</sequence>
<gene>
    <name evidence="8" type="primary">hisZ</name>
    <name evidence="10" type="ORF">AAEJ74_22055</name>
</gene>
<evidence type="ECO:0000256" key="2">
    <source>
        <dbReference type="ARBA" id="ARBA00004667"/>
    </source>
</evidence>
<reference evidence="10 11" key="1">
    <citation type="journal article" date="2024" name="Front. Microbiol.">
        <title>Transcriptomic insights into the dominance of two phototrophs throughout the water column of a tropical hypersaline-alkaline crater lake (Dziani Dzaha, Mayotte).</title>
        <authorList>
            <person name="Duperron S."/>
            <person name="Halary S."/>
            <person name="Bouly J.-P."/>
            <person name="Roussel T."/>
            <person name="Hugoni M."/>
            <person name="Bruto M."/>
            <person name="Oger P."/>
            <person name="Duval C."/>
            <person name="Woo A."/>
            <person name="Jezequiel D."/>
            <person name="Ader M."/>
            <person name="Leboulanger C."/>
            <person name="Agogue H."/>
            <person name="Grossi V."/>
            <person name="Trousselier M."/>
            <person name="Bernard C."/>
        </authorList>
    </citation>
    <scope>NUCLEOTIDE SEQUENCE [LARGE SCALE GENOMIC DNA]</scope>
    <source>
        <strain evidence="10 11">PMC 851.14</strain>
    </source>
</reference>
<evidence type="ECO:0000256" key="1">
    <source>
        <dbReference type="ARBA" id="ARBA00004496"/>
    </source>
</evidence>
<accession>A0ABU9EQN1</accession>
<dbReference type="GO" id="GO:0016757">
    <property type="term" value="F:glycosyltransferase activity"/>
    <property type="evidence" value="ECO:0007669"/>
    <property type="project" value="UniProtKB-KW"/>
</dbReference>
<evidence type="ECO:0000256" key="7">
    <source>
        <dbReference type="ARBA" id="ARBA00025246"/>
    </source>
</evidence>
<dbReference type="PROSITE" id="PS50862">
    <property type="entry name" value="AA_TRNA_LIGASE_II"/>
    <property type="match status" value="1"/>
</dbReference>
<comment type="pathway">
    <text evidence="2 8">Amino-acid biosynthesis; L-histidine biosynthesis; L-histidine from 5-phospho-alpha-D-ribose 1-diphosphate: step 1/9.</text>
</comment>
<evidence type="ECO:0000259" key="9">
    <source>
        <dbReference type="PROSITE" id="PS50862"/>
    </source>
</evidence>
<dbReference type="PANTHER" id="PTHR43707:SF1">
    <property type="entry name" value="HISTIDINE--TRNA LIGASE, MITOCHONDRIAL-RELATED"/>
    <property type="match status" value="1"/>
</dbReference>
<comment type="caution">
    <text evidence="10">The sequence shown here is derived from an EMBL/GenBank/DDBJ whole genome shotgun (WGS) entry which is preliminary data.</text>
</comment>
<evidence type="ECO:0000256" key="4">
    <source>
        <dbReference type="ARBA" id="ARBA00011496"/>
    </source>
</evidence>
<dbReference type="InterPro" id="IPR004516">
    <property type="entry name" value="HisRS/HisZ"/>
</dbReference>
<evidence type="ECO:0000256" key="8">
    <source>
        <dbReference type="HAMAP-Rule" id="MF_00125"/>
    </source>
</evidence>
<keyword evidence="8" id="KW-0368">Histidine biosynthesis</keyword>